<proteinExistence type="inferred from homology"/>
<dbReference type="InterPro" id="IPR029045">
    <property type="entry name" value="ClpP/crotonase-like_dom_sf"/>
</dbReference>
<dbReference type="InterPro" id="IPR014748">
    <property type="entry name" value="Enoyl-CoA_hydra_C"/>
</dbReference>
<dbReference type="OrthoDB" id="9775794at2"/>
<protein>
    <submittedName>
        <fullName evidence="2">Enoyl-CoA hydratase</fullName>
    </submittedName>
</protein>
<reference evidence="2 3" key="1">
    <citation type="submission" date="2013-08" db="EMBL/GenBank/DDBJ databases">
        <title>Genome of Pontibacillus chungwhensis.</title>
        <authorList>
            <person name="Wang Q."/>
            <person name="Wang G."/>
        </authorList>
    </citation>
    <scope>NUCLEOTIDE SEQUENCE [LARGE SCALE GENOMIC DNA]</scope>
    <source>
        <strain evidence="2 3">BH030062</strain>
    </source>
</reference>
<comment type="similarity">
    <text evidence="1">Belongs to the enoyl-CoA hydratase/isomerase family.</text>
</comment>
<dbReference type="PANTHER" id="PTHR43459">
    <property type="entry name" value="ENOYL-COA HYDRATASE"/>
    <property type="match status" value="1"/>
</dbReference>
<dbReference type="GO" id="GO:0003824">
    <property type="term" value="F:catalytic activity"/>
    <property type="evidence" value="ECO:0007669"/>
    <property type="project" value="UniProtKB-ARBA"/>
</dbReference>
<dbReference type="AlphaFoldDB" id="A0A0A2UTE5"/>
<organism evidence="2 3">
    <name type="scientific">Pontibacillus chungwhensis BH030062</name>
    <dbReference type="NCBI Taxonomy" id="1385513"/>
    <lineage>
        <taxon>Bacteria</taxon>
        <taxon>Bacillati</taxon>
        <taxon>Bacillota</taxon>
        <taxon>Bacilli</taxon>
        <taxon>Bacillales</taxon>
        <taxon>Bacillaceae</taxon>
        <taxon>Pontibacillus</taxon>
    </lineage>
</organism>
<comment type="caution">
    <text evidence="2">The sequence shown here is derived from an EMBL/GenBank/DDBJ whole genome shotgun (WGS) entry which is preliminary data.</text>
</comment>
<name>A0A0A2UTE5_9BACI</name>
<dbReference type="eggNOG" id="COG1024">
    <property type="taxonomic scope" value="Bacteria"/>
</dbReference>
<dbReference type="PANTHER" id="PTHR43459:SF1">
    <property type="entry name" value="EG:BACN32G11.4 PROTEIN"/>
    <property type="match status" value="1"/>
</dbReference>
<keyword evidence="3" id="KW-1185">Reference proteome</keyword>
<evidence type="ECO:0000313" key="3">
    <source>
        <dbReference type="Proteomes" id="UP000030153"/>
    </source>
</evidence>
<evidence type="ECO:0000256" key="1">
    <source>
        <dbReference type="ARBA" id="ARBA00005254"/>
    </source>
</evidence>
<dbReference type="Pfam" id="PF00378">
    <property type="entry name" value="ECH_1"/>
    <property type="match status" value="1"/>
</dbReference>
<dbReference type="EMBL" id="AVBG01000017">
    <property type="protein sequence ID" value="KGP90028.1"/>
    <property type="molecule type" value="Genomic_DNA"/>
</dbReference>
<dbReference type="Gene3D" id="1.10.12.10">
    <property type="entry name" value="Lyase 2-enoyl-coa Hydratase, Chain A, domain 2"/>
    <property type="match status" value="1"/>
</dbReference>
<dbReference type="Gene3D" id="3.90.226.10">
    <property type="entry name" value="2-enoyl-CoA Hydratase, Chain A, domain 1"/>
    <property type="match status" value="1"/>
</dbReference>
<gene>
    <name evidence="2" type="ORF">N780_07315</name>
</gene>
<dbReference type="NCBIfam" id="NF005804">
    <property type="entry name" value="PRK07659.1"/>
    <property type="match status" value="1"/>
</dbReference>
<evidence type="ECO:0000313" key="2">
    <source>
        <dbReference type="EMBL" id="KGP90028.1"/>
    </source>
</evidence>
<dbReference type="STRING" id="1385513.N780_07315"/>
<sequence>MSYFTVDRSNGITHLKLNRPDKMNALNQDSLRELKHQLQSIEDNQDSIVILSGNGKGFCAGGDLAMMQGTRDKQAYEEVMDDIEEVMMRLFLMKKLVISAVHGPAVGLGLSLALACDYVLAHKEASLSMNFIGVGLLPDGGGHFWLQERLGTQRAKLFAWKGKAFSGEEALTEGLVDEVCEGGVEDAAQNLAAYWSRRPLQAMIRSKRVYHGQSVQRLKQLMDQERLHQFELRHTDDHKEAVAAFMEQRSPVFKGE</sequence>
<accession>A0A0A2UTE5</accession>
<dbReference type="CDD" id="cd06558">
    <property type="entry name" value="crotonase-like"/>
    <property type="match status" value="1"/>
</dbReference>
<dbReference type="Proteomes" id="UP000030153">
    <property type="component" value="Unassembled WGS sequence"/>
</dbReference>
<dbReference type="InterPro" id="IPR001753">
    <property type="entry name" value="Enoyl-CoA_hydra/iso"/>
</dbReference>
<dbReference type="RefSeq" id="WP_036786817.1">
    <property type="nucleotide sequence ID" value="NZ_AVBG01000017.1"/>
</dbReference>
<dbReference type="SUPFAM" id="SSF52096">
    <property type="entry name" value="ClpP/crotonase"/>
    <property type="match status" value="1"/>
</dbReference>